<dbReference type="OrthoDB" id="8576717at2"/>
<keyword evidence="2" id="KW-0067">ATP-binding</keyword>
<dbReference type="GO" id="GO:0016887">
    <property type="term" value="F:ATP hydrolysis activity"/>
    <property type="evidence" value="ECO:0007669"/>
    <property type="project" value="InterPro"/>
</dbReference>
<dbReference type="GO" id="GO:0005524">
    <property type="term" value="F:ATP binding"/>
    <property type="evidence" value="ECO:0007669"/>
    <property type="project" value="UniProtKB-KW"/>
</dbReference>
<comment type="caution">
    <text evidence="2">The sequence shown here is derived from an EMBL/GenBank/DDBJ whole genome shotgun (WGS) entry which is preliminary data.</text>
</comment>
<accession>A0A5D9CQS8</accession>
<protein>
    <submittedName>
        <fullName evidence="2">ATP-binding protein</fullName>
    </submittedName>
</protein>
<evidence type="ECO:0000313" key="2">
    <source>
        <dbReference type="EMBL" id="TZG33656.1"/>
    </source>
</evidence>
<name>A0A5D9CQS8_HALER</name>
<reference evidence="2 3" key="1">
    <citation type="submission" date="2019-08" db="EMBL/GenBank/DDBJ databases">
        <title>Draft Genome Sequence of Halomonas eurihalina Isolated from Preserved Hide-surface.</title>
        <authorList>
            <person name="Hussain S.A."/>
            <person name="Xu A."/>
            <person name="Sarker M."/>
            <person name="Sommers C."/>
        </authorList>
    </citation>
    <scope>NUCLEOTIDE SEQUENCE [LARGE SCALE GENOMIC DNA]</scope>
    <source>
        <strain evidence="2 3">MS1</strain>
    </source>
</reference>
<organism evidence="2 3">
    <name type="scientific">Halomonas eurihalina</name>
    <dbReference type="NCBI Taxonomy" id="42566"/>
    <lineage>
        <taxon>Bacteria</taxon>
        <taxon>Pseudomonadati</taxon>
        <taxon>Pseudomonadota</taxon>
        <taxon>Gammaproteobacteria</taxon>
        <taxon>Oceanospirillales</taxon>
        <taxon>Halomonadaceae</taxon>
        <taxon>Halomonas</taxon>
    </lineage>
</organism>
<dbReference type="Pfam" id="PF13401">
    <property type="entry name" value="AAA_22"/>
    <property type="match status" value="1"/>
</dbReference>
<gene>
    <name evidence="2" type="ORF">FZZ93_15525</name>
</gene>
<dbReference type="InterPro" id="IPR049945">
    <property type="entry name" value="AAA_22"/>
</dbReference>
<evidence type="ECO:0000259" key="1">
    <source>
        <dbReference type="Pfam" id="PF13401"/>
    </source>
</evidence>
<dbReference type="Gene3D" id="3.40.50.300">
    <property type="entry name" value="P-loop containing nucleotide triphosphate hydrolases"/>
    <property type="match status" value="1"/>
</dbReference>
<proteinExistence type="predicted"/>
<dbReference type="SUPFAM" id="SSF52540">
    <property type="entry name" value="P-loop containing nucleoside triphosphate hydrolases"/>
    <property type="match status" value="1"/>
</dbReference>
<sequence>MIYFPRHQLAADMADALRGLILFSDAPNGLFLAAPRRTGKTTFLRNDLLPTLEAQGVEVVYVDLWSDQQRDPAQLIQAAIQEAMAPHRTAIEKMAARWGISKVGLGQWIQFDANPTEDEAASLPEALRLLIEAGGKPIALVIDEAQQAVTTEAGNTLMAALKSARDQLNTPDHIQLMLVMSGSDRDKLLRLVNSHAAPFYGSQIQQMPLLGKDFIEHIADLIERQQPAQAPVDTEMLLQAFTAYGFRPQLFMEALGQAMSPLATDGGRFEQRLLSLAQARQRDVEQDMTSDYLGLDPLQQAVLWRMLEMGEGFRPYNAESRAFYRRITGKPISAQQAQRALESLRERTPPLAWKSSRGEYAVEDASMTKWFRALVDEGRWPPGANE</sequence>
<dbReference type="EMBL" id="VTPU01000018">
    <property type="protein sequence ID" value="TZG33656.1"/>
    <property type="molecule type" value="Genomic_DNA"/>
</dbReference>
<evidence type="ECO:0000313" key="3">
    <source>
        <dbReference type="Proteomes" id="UP000324260"/>
    </source>
</evidence>
<dbReference type="AlphaFoldDB" id="A0A5D9CQS8"/>
<feature type="domain" description="ORC1/DEAH AAA+ ATPase" evidence="1">
    <location>
        <begin position="30"/>
        <end position="182"/>
    </location>
</feature>
<dbReference type="PANTHER" id="PTHR34301">
    <property type="entry name" value="DNA-BINDING PROTEIN-RELATED"/>
    <property type="match status" value="1"/>
</dbReference>
<keyword evidence="2" id="KW-0547">Nucleotide-binding</keyword>
<dbReference type="PANTHER" id="PTHR34301:SF8">
    <property type="entry name" value="ATPASE DOMAIN-CONTAINING PROTEIN"/>
    <property type="match status" value="1"/>
</dbReference>
<keyword evidence="3" id="KW-1185">Reference proteome</keyword>
<dbReference type="InterPro" id="IPR027417">
    <property type="entry name" value="P-loop_NTPase"/>
</dbReference>
<dbReference type="Proteomes" id="UP000324260">
    <property type="component" value="Unassembled WGS sequence"/>
</dbReference>